<keyword evidence="2" id="KW-1185">Reference proteome</keyword>
<evidence type="ECO:0000313" key="2">
    <source>
        <dbReference type="Proteomes" id="UP000199373"/>
    </source>
</evidence>
<gene>
    <name evidence="1" type="ORF">SAMN04487850_2439</name>
</gene>
<protein>
    <recommendedName>
        <fullName evidence="3">Cof-like hydrolase</fullName>
    </recommendedName>
</protein>
<dbReference type="PROSITE" id="PS01229">
    <property type="entry name" value="COF_2"/>
    <property type="match status" value="1"/>
</dbReference>
<dbReference type="NCBIfam" id="TIGR00099">
    <property type="entry name" value="Cof-subfamily"/>
    <property type="match status" value="1"/>
</dbReference>
<dbReference type="PROSITE" id="PS01228">
    <property type="entry name" value="COF_1"/>
    <property type="match status" value="1"/>
</dbReference>
<dbReference type="GO" id="GO:0005829">
    <property type="term" value="C:cytosol"/>
    <property type="evidence" value="ECO:0007669"/>
    <property type="project" value="TreeGrafter"/>
</dbReference>
<dbReference type="InterPro" id="IPR006379">
    <property type="entry name" value="HAD-SF_hydro_IIB"/>
</dbReference>
<dbReference type="InterPro" id="IPR023214">
    <property type="entry name" value="HAD_sf"/>
</dbReference>
<dbReference type="InterPro" id="IPR000150">
    <property type="entry name" value="Cof"/>
</dbReference>
<dbReference type="InterPro" id="IPR036412">
    <property type="entry name" value="HAD-like_sf"/>
</dbReference>
<dbReference type="SFLD" id="SFLDS00003">
    <property type="entry name" value="Haloacid_Dehalogenase"/>
    <property type="match status" value="1"/>
</dbReference>
<dbReference type="NCBIfam" id="TIGR01484">
    <property type="entry name" value="HAD-SF-IIB"/>
    <property type="match status" value="1"/>
</dbReference>
<dbReference type="EMBL" id="FOIQ01000007">
    <property type="protein sequence ID" value="SEW26641.1"/>
    <property type="molecule type" value="Genomic_DNA"/>
</dbReference>
<evidence type="ECO:0000313" key="1">
    <source>
        <dbReference type="EMBL" id="SEW26641.1"/>
    </source>
</evidence>
<dbReference type="AlphaFoldDB" id="A0A1I0QJ05"/>
<dbReference type="PANTHER" id="PTHR10000">
    <property type="entry name" value="PHOSPHOSERINE PHOSPHATASE"/>
    <property type="match status" value="1"/>
</dbReference>
<organism evidence="1 2">
    <name type="scientific">Prevotella aff. ruminicola Tc2-24</name>
    <dbReference type="NCBI Taxonomy" id="81582"/>
    <lineage>
        <taxon>Bacteria</taxon>
        <taxon>Pseudomonadati</taxon>
        <taxon>Bacteroidota</taxon>
        <taxon>Bacteroidia</taxon>
        <taxon>Bacteroidales</taxon>
        <taxon>Prevotellaceae</taxon>
        <taxon>Prevotella</taxon>
    </lineage>
</organism>
<dbReference type="SFLD" id="SFLDG01140">
    <property type="entry name" value="C2.B:_Phosphomannomutase_and_P"/>
    <property type="match status" value="1"/>
</dbReference>
<dbReference type="Gene3D" id="3.40.50.1000">
    <property type="entry name" value="HAD superfamily/HAD-like"/>
    <property type="match status" value="1"/>
</dbReference>
<dbReference type="Gene3D" id="3.30.1240.10">
    <property type="match status" value="1"/>
</dbReference>
<dbReference type="Proteomes" id="UP000199373">
    <property type="component" value="Unassembled WGS sequence"/>
</dbReference>
<sequence length="296" mass="32593">MGISVKKRNFAAQKTKSNEWEGEASRKRYYQDMNRSYALFFDIDGTLVSFKTHEIPDSTVRALTQAKANGHRVYIATGRPPIIITNLGAIKHLIDGYVTTNGARCFVGEETVSCNAIPAEEARLVADDAREKGYGLIIVGERDLAVFDPKGDVDRIFRLELAVKNLHLARPIEEVLQQPVLQLTPFFPDDYEPQLMERIPGCISGRWHPEFTDITARMADKGRGLLAMAAHEGIEPAHTIAFGDGGNDTSMIRTAGIGIAMGNAVEALKQEADYVTSSVDDDGVWSALQHFGIISE</sequence>
<dbReference type="GO" id="GO:0016791">
    <property type="term" value="F:phosphatase activity"/>
    <property type="evidence" value="ECO:0007669"/>
    <property type="project" value="TreeGrafter"/>
</dbReference>
<evidence type="ECO:0008006" key="3">
    <source>
        <dbReference type="Google" id="ProtNLM"/>
    </source>
</evidence>
<accession>A0A1I0QJ05</accession>
<proteinExistence type="predicted"/>
<dbReference type="GO" id="GO:0000287">
    <property type="term" value="F:magnesium ion binding"/>
    <property type="evidence" value="ECO:0007669"/>
    <property type="project" value="TreeGrafter"/>
</dbReference>
<reference evidence="1 2" key="1">
    <citation type="submission" date="2016-10" db="EMBL/GenBank/DDBJ databases">
        <authorList>
            <person name="de Groot N.N."/>
        </authorList>
    </citation>
    <scope>NUCLEOTIDE SEQUENCE [LARGE SCALE GENOMIC DNA]</scope>
    <source>
        <strain evidence="1 2">TC2-24</strain>
    </source>
</reference>
<name>A0A1I0QJ05_9BACT</name>
<dbReference type="SUPFAM" id="SSF56784">
    <property type="entry name" value="HAD-like"/>
    <property type="match status" value="1"/>
</dbReference>
<dbReference type="PANTHER" id="PTHR10000:SF25">
    <property type="entry name" value="PHOSPHATASE YKRA-RELATED"/>
    <property type="match status" value="1"/>
</dbReference>
<dbReference type="Pfam" id="PF08282">
    <property type="entry name" value="Hydrolase_3"/>
    <property type="match status" value="1"/>
</dbReference>